<keyword evidence="1" id="KW-0808">Transferase</keyword>
<name>A0A5C4T5I2_9BACL</name>
<keyword evidence="4" id="KW-1185">Reference proteome</keyword>
<evidence type="ECO:0000259" key="2">
    <source>
        <dbReference type="Pfam" id="PF00793"/>
    </source>
</evidence>
<dbReference type="InterPro" id="IPR052899">
    <property type="entry name" value="Class-I_DAHP_synthase"/>
</dbReference>
<comment type="caution">
    <text evidence="3">The sequence shown here is derived from an EMBL/GenBank/DDBJ whole genome shotgun (WGS) entry which is preliminary data.</text>
</comment>
<gene>
    <name evidence="3" type="ORF">FE784_20450</name>
</gene>
<dbReference type="AlphaFoldDB" id="A0A5C4T5I2"/>
<feature type="domain" description="DAHP synthetase I/KDSA" evidence="2">
    <location>
        <begin position="23"/>
        <end position="94"/>
    </location>
</feature>
<evidence type="ECO:0000313" key="4">
    <source>
        <dbReference type="Proteomes" id="UP000307943"/>
    </source>
</evidence>
<dbReference type="SUPFAM" id="SSF51569">
    <property type="entry name" value="Aldolase"/>
    <property type="match status" value="1"/>
</dbReference>
<dbReference type="PANTHER" id="PTHR43018:SF2">
    <property type="entry name" value="PHOSPHO-2-DEHYDRO-3-DEOXYHEPTONATE ALDOLASE"/>
    <property type="match status" value="1"/>
</dbReference>
<dbReference type="Proteomes" id="UP000307943">
    <property type="component" value="Unassembled WGS sequence"/>
</dbReference>
<dbReference type="OrthoDB" id="9780456at2"/>
<evidence type="ECO:0000313" key="3">
    <source>
        <dbReference type="EMBL" id="TNJ64344.1"/>
    </source>
</evidence>
<dbReference type="Pfam" id="PF00793">
    <property type="entry name" value="DAHP_synth_1"/>
    <property type="match status" value="1"/>
</dbReference>
<reference evidence="3 4" key="1">
    <citation type="submission" date="2019-05" db="EMBL/GenBank/DDBJ databases">
        <title>We sequenced the genome of Paenibacillus hemerocallicola KCTC 33185 for further insight into its adaptation and study the phylogeny of Paenibacillus.</title>
        <authorList>
            <person name="Narsing Rao M.P."/>
        </authorList>
    </citation>
    <scope>NUCLEOTIDE SEQUENCE [LARGE SCALE GENOMIC DNA]</scope>
    <source>
        <strain evidence="3 4">KCTC 33185</strain>
    </source>
</reference>
<protein>
    <recommendedName>
        <fullName evidence="2">DAHP synthetase I/KDSA domain-containing protein</fullName>
    </recommendedName>
</protein>
<dbReference type="PANTHER" id="PTHR43018">
    <property type="entry name" value="PHOSPHO-2-DEHYDRO-3-DEOXYHEPTONATE ALDOLASE"/>
    <property type="match status" value="1"/>
</dbReference>
<accession>A0A5C4T5I2</accession>
<dbReference type="InterPro" id="IPR006218">
    <property type="entry name" value="DAHP1/KDSA"/>
</dbReference>
<dbReference type="Gene3D" id="3.20.20.70">
    <property type="entry name" value="Aldolase class I"/>
    <property type="match status" value="1"/>
</dbReference>
<proteinExistence type="predicted"/>
<sequence length="125" mass="13991">MSAWCYSCIIWSDGIDASVPWRARHVELIFRVGPYRSSTLDIAAIPALQSMSHLPVFADPTHAPRREMVAPLSKAVVAAGASGIFIELDPEEAALDARGIGWRRSWRSSLLQRGKYSVRWIRAER</sequence>
<evidence type="ECO:0000256" key="1">
    <source>
        <dbReference type="ARBA" id="ARBA00022679"/>
    </source>
</evidence>
<dbReference type="GO" id="GO:0016740">
    <property type="term" value="F:transferase activity"/>
    <property type="evidence" value="ECO:0007669"/>
    <property type="project" value="UniProtKB-KW"/>
</dbReference>
<dbReference type="EMBL" id="VDCQ01000030">
    <property type="protein sequence ID" value="TNJ64344.1"/>
    <property type="molecule type" value="Genomic_DNA"/>
</dbReference>
<dbReference type="InterPro" id="IPR013785">
    <property type="entry name" value="Aldolase_TIM"/>
</dbReference>
<organism evidence="3 4">
    <name type="scientific">Paenibacillus hemerocallicola</name>
    <dbReference type="NCBI Taxonomy" id="1172614"/>
    <lineage>
        <taxon>Bacteria</taxon>
        <taxon>Bacillati</taxon>
        <taxon>Bacillota</taxon>
        <taxon>Bacilli</taxon>
        <taxon>Bacillales</taxon>
        <taxon>Paenibacillaceae</taxon>
        <taxon>Paenibacillus</taxon>
    </lineage>
</organism>